<dbReference type="GeneID" id="76207299"/>
<gene>
    <name evidence="2" type="ORF">GCM10007112_21950</name>
    <name evidence="1" type="ORF">Vsou_17530</name>
</gene>
<evidence type="ECO:0000313" key="2">
    <source>
        <dbReference type="EMBL" id="GGI84535.1"/>
    </source>
</evidence>
<evidence type="ECO:0000313" key="3">
    <source>
        <dbReference type="Proteomes" id="UP000657075"/>
    </source>
</evidence>
<dbReference type="RefSeq" id="WP_229709926.1">
    <property type="nucleotide sequence ID" value="NZ_AP026830.1"/>
</dbReference>
<evidence type="ECO:0000313" key="4">
    <source>
        <dbReference type="Proteomes" id="UP001060771"/>
    </source>
</evidence>
<reference evidence="4" key="3">
    <citation type="submission" date="2022-09" db="EMBL/GenBank/DDBJ databases">
        <title>Complete genome sequence of Vulcanisaeta souniana.</title>
        <authorList>
            <person name="Kato S."/>
            <person name="Itoh T."/>
            <person name="Ohkuma M."/>
        </authorList>
    </citation>
    <scope>NUCLEOTIDE SEQUENCE [LARGE SCALE GENOMIC DNA]</scope>
    <source>
        <strain evidence="4">JCM 11219</strain>
    </source>
</reference>
<organism evidence="2 3">
    <name type="scientific">Vulcanisaeta souniana JCM 11219</name>
    <dbReference type="NCBI Taxonomy" id="1293586"/>
    <lineage>
        <taxon>Archaea</taxon>
        <taxon>Thermoproteota</taxon>
        <taxon>Thermoprotei</taxon>
        <taxon>Thermoproteales</taxon>
        <taxon>Thermoproteaceae</taxon>
        <taxon>Vulcanisaeta</taxon>
    </lineage>
</organism>
<dbReference type="EMBL" id="BMNM01000011">
    <property type="protein sequence ID" value="GGI84535.1"/>
    <property type="molecule type" value="Genomic_DNA"/>
</dbReference>
<reference evidence="2" key="2">
    <citation type="submission" date="2020-09" db="EMBL/GenBank/DDBJ databases">
        <authorList>
            <person name="Sun Q."/>
            <person name="Ohkuma M."/>
        </authorList>
    </citation>
    <scope>NUCLEOTIDE SEQUENCE</scope>
    <source>
        <strain evidence="2">JCM 11219</strain>
    </source>
</reference>
<proteinExistence type="predicted"/>
<dbReference type="AlphaFoldDB" id="A0A830EAC9"/>
<sequence length="165" mass="18841">MGMEACIKNGLRCSRYLGLFDCLVVHFWFHEYELTAEFIVNNNGSLDSIIIEGPVFYKPGEPMQIRVEVYTRHSVMRRHLTRGPENEDYLLIHAVCGDFNEELTVHYGNGDFVTNPCKYAREVGSIISQPSDDMTLRLVVGIMERLGITISIDELINSENCGKKY</sequence>
<dbReference type="Proteomes" id="UP001060771">
    <property type="component" value="Chromosome"/>
</dbReference>
<reference evidence="1" key="4">
    <citation type="journal article" date="2023" name="Microbiol. Resour. Announc.">
        <title>Complete Genome Sequence of Vulcanisaeta souniana Strain IC-059, a Hyperthermophilic Archaeon Isolated from Hot Spring Water in Japan.</title>
        <authorList>
            <person name="Kato S."/>
            <person name="Itoh T."/>
            <person name="Wu L."/>
            <person name="Ma J."/>
            <person name="Ohkuma M."/>
        </authorList>
    </citation>
    <scope>NUCLEOTIDE SEQUENCE</scope>
    <source>
        <strain evidence="1">JCM 11219</strain>
    </source>
</reference>
<reference evidence="2" key="1">
    <citation type="journal article" date="2014" name="Int. J. Syst. Evol. Microbiol.">
        <title>Complete genome sequence of Corynebacterium casei LMG S-19264T (=DSM 44701T), isolated from a smear-ripened cheese.</title>
        <authorList>
            <consortium name="US DOE Joint Genome Institute (JGI-PGF)"/>
            <person name="Walter F."/>
            <person name="Albersmeier A."/>
            <person name="Kalinowski J."/>
            <person name="Ruckert C."/>
        </authorList>
    </citation>
    <scope>NUCLEOTIDE SEQUENCE</scope>
    <source>
        <strain evidence="2">JCM 11219</strain>
    </source>
</reference>
<evidence type="ECO:0000313" key="1">
    <source>
        <dbReference type="EMBL" id="BDR92660.1"/>
    </source>
</evidence>
<name>A0A830EAC9_9CREN</name>
<accession>A0A830EAC9</accession>
<dbReference type="Proteomes" id="UP000657075">
    <property type="component" value="Unassembled WGS sequence"/>
</dbReference>
<dbReference type="EMBL" id="AP026830">
    <property type="protein sequence ID" value="BDR92660.1"/>
    <property type="molecule type" value="Genomic_DNA"/>
</dbReference>
<protein>
    <submittedName>
        <fullName evidence="2">Uncharacterized protein</fullName>
    </submittedName>
</protein>
<keyword evidence="4" id="KW-1185">Reference proteome</keyword>